<feature type="compositionally biased region" description="Basic and acidic residues" evidence="1">
    <location>
        <begin position="64"/>
        <end position="81"/>
    </location>
</feature>
<dbReference type="PROSITE" id="PS50096">
    <property type="entry name" value="IQ"/>
    <property type="match status" value="1"/>
</dbReference>
<protein>
    <submittedName>
        <fullName evidence="2">Uncharacterized protein</fullName>
    </submittedName>
</protein>
<evidence type="ECO:0000313" key="3">
    <source>
        <dbReference type="Proteomes" id="UP000187209"/>
    </source>
</evidence>
<feature type="compositionally biased region" description="Polar residues" evidence="1">
    <location>
        <begin position="926"/>
        <end position="936"/>
    </location>
</feature>
<feature type="region of interest" description="Disordered" evidence="1">
    <location>
        <begin position="552"/>
        <end position="754"/>
    </location>
</feature>
<feature type="compositionally biased region" description="Basic and acidic residues" evidence="1">
    <location>
        <begin position="230"/>
        <end position="245"/>
    </location>
</feature>
<feature type="compositionally biased region" description="Polar residues" evidence="1">
    <location>
        <begin position="809"/>
        <end position="826"/>
    </location>
</feature>
<evidence type="ECO:0000256" key="1">
    <source>
        <dbReference type="SAM" id="MobiDB-lite"/>
    </source>
</evidence>
<dbReference type="Proteomes" id="UP000187209">
    <property type="component" value="Unassembled WGS sequence"/>
</dbReference>
<gene>
    <name evidence="2" type="ORF">SteCoe_12940</name>
</gene>
<feature type="compositionally biased region" description="Basic and acidic residues" evidence="1">
    <location>
        <begin position="517"/>
        <end position="530"/>
    </location>
</feature>
<reference evidence="2 3" key="1">
    <citation type="submission" date="2016-11" db="EMBL/GenBank/DDBJ databases">
        <title>The macronuclear genome of Stentor coeruleus: a giant cell with tiny introns.</title>
        <authorList>
            <person name="Slabodnick M."/>
            <person name="Ruby J.G."/>
            <person name="Reiff S.B."/>
            <person name="Swart E.C."/>
            <person name="Gosai S."/>
            <person name="Prabakaran S."/>
            <person name="Witkowska E."/>
            <person name="Larue G.E."/>
            <person name="Fisher S."/>
            <person name="Freeman R.M."/>
            <person name="Gunawardena J."/>
            <person name="Chu W."/>
            <person name="Stover N.A."/>
            <person name="Gregory B.D."/>
            <person name="Nowacki M."/>
            <person name="Derisi J."/>
            <person name="Roy S.W."/>
            <person name="Marshall W.F."/>
            <person name="Sood P."/>
        </authorList>
    </citation>
    <scope>NUCLEOTIDE SEQUENCE [LARGE SCALE GENOMIC DNA]</scope>
    <source>
        <strain evidence="2">WM001</strain>
    </source>
</reference>
<feature type="compositionally biased region" description="Basic and acidic residues" evidence="1">
    <location>
        <begin position="991"/>
        <end position="1002"/>
    </location>
</feature>
<feature type="compositionally biased region" description="Acidic residues" evidence="1">
    <location>
        <begin position="198"/>
        <end position="216"/>
    </location>
</feature>
<feature type="region of interest" description="Disordered" evidence="1">
    <location>
        <begin position="64"/>
        <end position="96"/>
    </location>
</feature>
<feature type="compositionally biased region" description="Basic and acidic residues" evidence="1">
    <location>
        <begin position="914"/>
        <end position="925"/>
    </location>
</feature>
<feature type="compositionally biased region" description="Basic and acidic residues" evidence="1">
    <location>
        <begin position="728"/>
        <end position="746"/>
    </location>
</feature>
<feature type="compositionally biased region" description="Basic and acidic residues" evidence="1">
    <location>
        <begin position="372"/>
        <end position="386"/>
    </location>
</feature>
<feature type="compositionally biased region" description="Basic residues" evidence="1">
    <location>
        <begin position="655"/>
        <end position="665"/>
    </location>
</feature>
<feature type="compositionally biased region" description="Acidic residues" evidence="1">
    <location>
        <begin position="298"/>
        <end position="308"/>
    </location>
</feature>
<feature type="region of interest" description="Disordered" evidence="1">
    <location>
        <begin position="767"/>
        <end position="1002"/>
    </location>
</feature>
<feature type="compositionally biased region" description="Basic and acidic residues" evidence="1">
    <location>
        <begin position="1090"/>
        <end position="1109"/>
    </location>
</feature>
<feature type="compositionally biased region" description="Basic and acidic residues" evidence="1">
    <location>
        <begin position="1120"/>
        <end position="1132"/>
    </location>
</feature>
<feature type="compositionally biased region" description="Basic and acidic residues" evidence="1">
    <location>
        <begin position="937"/>
        <end position="979"/>
    </location>
</feature>
<feature type="compositionally biased region" description="Low complexity" evidence="1">
    <location>
        <begin position="870"/>
        <end position="885"/>
    </location>
</feature>
<name>A0A1R2C9K2_9CILI</name>
<feature type="region of interest" description="Disordered" evidence="1">
    <location>
        <begin position="466"/>
        <end position="486"/>
    </location>
</feature>
<dbReference type="EMBL" id="MPUH01000229">
    <property type="protein sequence ID" value="OMJ85671.1"/>
    <property type="molecule type" value="Genomic_DNA"/>
</dbReference>
<proteinExistence type="predicted"/>
<feature type="compositionally biased region" description="Basic and acidic residues" evidence="1">
    <location>
        <begin position="260"/>
        <end position="297"/>
    </location>
</feature>
<evidence type="ECO:0000313" key="2">
    <source>
        <dbReference type="EMBL" id="OMJ85671.1"/>
    </source>
</evidence>
<comment type="caution">
    <text evidence="2">The sequence shown here is derived from an EMBL/GenBank/DDBJ whole genome shotgun (WGS) entry which is preliminary data.</text>
</comment>
<feature type="compositionally biased region" description="Basic and acidic residues" evidence="1">
    <location>
        <begin position="666"/>
        <end position="718"/>
    </location>
</feature>
<feature type="compositionally biased region" description="Polar residues" evidence="1">
    <location>
        <begin position="569"/>
        <end position="578"/>
    </location>
</feature>
<feature type="compositionally biased region" description="Low complexity" evidence="1">
    <location>
        <begin position="624"/>
        <end position="634"/>
    </location>
</feature>
<feature type="compositionally biased region" description="Basic and acidic residues" evidence="1">
    <location>
        <begin position="552"/>
        <end position="568"/>
    </location>
</feature>
<feature type="compositionally biased region" description="Basic and acidic residues" evidence="1">
    <location>
        <begin position="309"/>
        <end position="329"/>
    </location>
</feature>
<feature type="compositionally biased region" description="Basic and acidic residues" evidence="1">
    <location>
        <begin position="612"/>
        <end position="623"/>
    </location>
</feature>
<feature type="region of interest" description="Disordered" evidence="1">
    <location>
        <begin position="153"/>
        <end position="386"/>
    </location>
</feature>
<organism evidence="2 3">
    <name type="scientific">Stentor coeruleus</name>
    <dbReference type="NCBI Taxonomy" id="5963"/>
    <lineage>
        <taxon>Eukaryota</taxon>
        <taxon>Sar</taxon>
        <taxon>Alveolata</taxon>
        <taxon>Ciliophora</taxon>
        <taxon>Postciliodesmatophora</taxon>
        <taxon>Heterotrichea</taxon>
        <taxon>Heterotrichida</taxon>
        <taxon>Stentoridae</taxon>
        <taxon>Stentor</taxon>
    </lineage>
</organism>
<feature type="region of interest" description="Disordered" evidence="1">
    <location>
        <begin position="1082"/>
        <end position="1138"/>
    </location>
</feature>
<feature type="compositionally biased region" description="Basic and acidic residues" evidence="1">
    <location>
        <begin position="844"/>
        <end position="856"/>
    </location>
</feature>
<feature type="region of interest" description="Disordered" evidence="1">
    <location>
        <begin position="517"/>
        <end position="540"/>
    </location>
</feature>
<keyword evidence="3" id="KW-1185">Reference proteome</keyword>
<sequence length="1327" mass="151479">MDNEIKAAIQIQKIIRGFLIRQRLYALYPKYLNFASKKILKNQNFLEDRFTIITNFSKSNKEIKAKSENSENLSEKNKIDPEPNFNPKINPENKHEKQEIIEDSYEIYSESKTTIGILILKTYKEIVKPLSDLEIIKQENYLEEYSKSYSGEYEKSLDKNSNSQNDEHDKISDIGNHNKSSEGLIVKKLSESSIENIEKDEEEEEEGNKDNSEEEEDLKKINDKSNSLKKSKDEIEVESGEEKSSSLDGSIGFKNEDEENKEKVEGNNEEEKVEGNNEEEKVEGNNEEEKVEIKNYDEENEENAEGNSEEEKVEIKNYDEENVENKSDEESSEEENEVKNKVSNLENHNEMSKLMNDSGEEDSFENEGNIGNKDKDSEGKNEDIVMDKKEIIVNKDENIEKSNEKNEDIVMDKKETIVNKNENIEKSTEKVEGGVMSEKEKDFVNEKVIENKDENKEVAEISVASEKENNKEVSEISVTSEKENNKEVAEISVVSEKENDKIIKKDDAIEKSIEKDEDKLLGDKENEAKLPEITTNKNDDIEKKIVKKVSIKNEKSFEEIKNNEKSPNKESSANQSLVSEKGQQKPRKLSKGKKDEKPDLIFNSDQSNLNKKTPEHLKSEKDSSLNQSSISGSSNPAFKPKPERSDPASISHLQSIKKKKSNIPKKKLDNSKDSISKTKPKPNEKILETNPKEKNSSDKDSHISKKQETKPQIKEETKSINNSIISHKSTENNKSKTQEQEDKNPDLENQAKILALLSSEAKNLKLNLSKNPLSGPNSQQRPSLLSLPKPTDTFINPLLPDIDNKTPPVKNTPSFPQIITSSFTESKPQDHENLDSSSPFPMPVEDKSMEKSEVLYEKPSNSSYKENKISIKTPSHSSSSSFDSPKSLKRLESDKTQKNSTPKSKRPSGSFAESIDKKANEESKRLSQQSQGSYNNKHTENSLEIKNELRVHESLKSESSDKTMKFDGKIEKFSPDFKGKLSHSSSFSKSSYKESQKSAEFLKDNERSYENIAKNSEDFYDFEKDYKQSDSDDDKDLESNIYIKQQTDFANMNIETNDFGNDIRIHERNSMEIQNFLPYIESPSSPHPHQNFEIKNKNKKSKTEFKPSEKPQVIKNTRKKLSDSKYTPESKSHSILPSFIPSKTSEKFEIPHKNDHIAPTSYSKTTSFAPSQLSHLPIIGKDDANKASNNFPIIPTKKNQANKQESKIKLNKIIQLSGRAETKSKKAEKIDKNLVFDIKPPVKRASSKQNFKISPRTPDDIGKAFHVVEKHVEVAQKNPYDVGWSQKLFKKFFNLNIKIDQSAASLPKLKLIKIRRDNIKNLLKNNK</sequence>
<accession>A0A1R2C9K2</accession>